<sequence>MAETSQQNCATATALAQPPKNGFEGLEAALPPLQEDFLKLPEEEPLPPDTMIPPALYQPRETSIALASNRSTPVPRPIDREQIDLTVNPPQTSQPPSQPINPEGMRPTAPPSLALLPYTQSPRREASSGPMDLIPEEEELSSLISMFNEQFDLFVRAREAQNISTMRRLLSQASMTQEMIIDLVGRNDGIRLCQDWIPREEHNNLEVSLTHQNNGNVPPNSTALQFRTPLQLAMIPHANQWPLIVTPTPEPTDFQHRALAQEFQVPTLSNPPEPCPQPQSQLRPENQNYQGSPLPPPPPPQTLQVRPPPASIPREVVQLFRPSPHHPTGGYNPHLYPQMPQEFAGHNPPHPQNNWRGSGRNWRRPQDNTQRVLEIGEYLMRATRGVRRGYGQGRARGRGPY</sequence>
<feature type="region of interest" description="Disordered" evidence="1">
    <location>
        <begin position="1"/>
        <end position="30"/>
    </location>
</feature>
<dbReference type="AlphaFoldDB" id="A0A180G304"/>
<reference evidence="3 4" key="3">
    <citation type="journal article" date="2017" name="G3 (Bethesda)">
        <title>Comparative analysis highlights variable genome content of wheat rusts and divergence of the mating loci.</title>
        <authorList>
            <person name="Cuomo C.A."/>
            <person name="Bakkeren G."/>
            <person name="Khalil H.B."/>
            <person name="Panwar V."/>
            <person name="Joly D."/>
            <person name="Linning R."/>
            <person name="Sakthikumar S."/>
            <person name="Song X."/>
            <person name="Adiconis X."/>
            <person name="Fan L."/>
            <person name="Goldberg J.M."/>
            <person name="Levin J.Z."/>
            <person name="Young S."/>
            <person name="Zeng Q."/>
            <person name="Anikster Y."/>
            <person name="Bruce M."/>
            <person name="Wang M."/>
            <person name="Yin C."/>
            <person name="McCallum B."/>
            <person name="Szabo L.J."/>
            <person name="Hulbert S."/>
            <person name="Chen X."/>
            <person name="Fellers J.P."/>
        </authorList>
    </citation>
    <scope>NUCLEOTIDE SEQUENCE</scope>
    <source>
        <strain evidence="4">Isolate 1-1 / race 1 (BBBD)</strain>
        <strain evidence="3">isolate 1-1 / race 1 (BBBD)</strain>
    </source>
</reference>
<gene>
    <name evidence="2" type="ORF">PTTG_30020</name>
</gene>
<feature type="region of interest" description="Disordered" evidence="1">
    <location>
        <begin position="266"/>
        <end position="308"/>
    </location>
</feature>
<keyword evidence="4" id="KW-1185">Reference proteome</keyword>
<dbReference type="VEuPathDB" id="FungiDB:PTTG_30020"/>
<proteinExistence type="predicted"/>
<feature type="compositionally biased region" description="Polar residues" evidence="1">
    <location>
        <begin position="1"/>
        <end position="11"/>
    </location>
</feature>
<accession>A0A180G304</accession>
<evidence type="ECO:0000313" key="3">
    <source>
        <dbReference type="EnsemblFungi" id="PTTG_30020-t43_1-p1"/>
    </source>
</evidence>
<feature type="compositionally biased region" description="Pro residues" evidence="1">
    <location>
        <begin position="293"/>
        <end position="308"/>
    </location>
</feature>
<feature type="region of interest" description="Disordered" evidence="1">
    <location>
        <begin position="86"/>
        <end position="116"/>
    </location>
</feature>
<feature type="compositionally biased region" description="Polar residues" evidence="1">
    <location>
        <begin position="278"/>
        <end position="291"/>
    </location>
</feature>
<evidence type="ECO:0000313" key="4">
    <source>
        <dbReference type="Proteomes" id="UP000005240"/>
    </source>
</evidence>
<protein>
    <submittedName>
        <fullName evidence="2 3">Uncharacterized protein</fullName>
    </submittedName>
</protein>
<feature type="region of interest" description="Disordered" evidence="1">
    <location>
        <begin position="320"/>
        <end position="368"/>
    </location>
</feature>
<dbReference type="EnsemblFungi" id="PTTG_30020-t43_1">
    <property type="protein sequence ID" value="PTTG_30020-t43_1-p1"/>
    <property type="gene ID" value="PTTG_30020"/>
</dbReference>
<dbReference type="OrthoDB" id="2511178at2759"/>
<evidence type="ECO:0000313" key="2">
    <source>
        <dbReference type="EMBL" id="OAV86213.1"/>
    </source>
</evidence>
<name>A0A180G304_PUCT1</name>
<evidence type="ECO:0000256" key="1">
    <source>
        <dbReference type="SAM" id="MobiDB-lite"/>
    </source>
</evidence>
<reference evidence="3" key="4">
    <citation type="submission" date="2025-05" db="UniProtKB">
        <authorList>
            <consortium name="EnsemblFungi"/>
        </authorList>
    </citation>
    <scope>IDENTIFICATION</scope>
    <source>
        <strain evidence="3">isolate 1-1 / race 1 (BBBD)</strain>
    </source>
</reference>
<dbReference type="Proteomes" id="UP000005240">
    <property type="component" value="Unassembled WGS sequence"/>
</dbReference>
<dbReference type="EMBL" id="ADAS02001460">
    <property type="protein sequence ID" value="OAV86213.1"/>
    <property type="molecule type" value="Genomic_DNA"/>
</dbReference>
<reference evidence="2" key="1">
    <citation type="submission" date="2009-11" db="EMBL/GenBank/DDBJ databases">
        <authorList>
            <consortium name="The Broad Institute Genome Sequencing Platform"/>
            <person name="Ward D."/>
            <person name="Feldgarden M."/>
            <person name="Earl A."/>
            <person name="Young S.K."/>
            <person name="Zeng Q."/>
            <person name="Koehrsen M."/>
            <person name="Alvarado L."/>
            <person name="Berlin A."/>
            <person name="Bochicchio J."/>
            <person name="Borenstein D."/>
            <person name="Chapman S.B."/>
            <person name="Chen Z."/>
            <person name="Engels R."/>
            <person name="Freedman E."/>
            <person name="Gellesch M."/>
            <person name="Goldberg J."/>
            <person name="Griggs A."/>
            <person name="Gujja S."/>
            <person name="Heilman E."/>
            <person name="Heiman D."/>
            <person name="Hepburn T."/>
            <person name="Howarth C."/>
            <person name="Jen D."/>
            <person name="Larson L."/>
            <person name="Lewis B."/>
            <person name="Mehta T."/>
            <person name="Park D."/>
            <person name="Pearson M."/>
            <person name="Roberts A."/>
            <person name="Saif S."/>
            <person name="Shea T."/>
            <person name="Shenoy N."/>
            <person name="Sisk P."/>
            <person name="Stolte C."/>
            <person name="Sykes S."/>
            <person name="Thomson T."/>
            <person name="Walk T."/>
            <person name="White J."/>
            <person name="Yandava C."/>
            <person name="Izard J."/>
            <person name="Baranova O.V."/>
            <person name="Blanton J.M."/>
            <person name="Tanner A.C."/>
            <person name="Dewhirst F.E."/>
            <person name="Haas B."/>
            <person name="Nusbaum C."/>
            <person name="Birren B."/>
        </authorList>
    </citation>
    <scope>NUCLEOTIDE SEQUENCE [LARGE SCALE GENOMIC DNA]</scope>
    <source>
        <strain evidence="2">1-1 BBBD Race 1</strain>
    </source>
</reference>
<organism evidence="2">
    <name type="scientific">Puccinia triticina (isolate 1-1 / race 1 (BBBD))</name>
    <name type="common">Brown leaf rust fungus</name>
    <dbReference type="NCBI Taxonomy" id="630390"/>
    <lineage>
        <taxon>Eukaryota</taxon>
        <taxon>Fungi</taxon>
        <taxon>Dikarya</taxon>
        <taxon>Basidiomycota</taxon>
        <taxon>Pucciniomycotina</taxon>
        <taxon>Pucciniomycetes</taxon>
        <taxon>Pucciniales</taxon>
        <taxon>Pucciniaceae</taxon>
        <taxon>Puccinia</taxon>
    </lineage>
</organism>
<reference evidence="2" key="2">
    <citation type="submission" date="2016-05" db="EMBL/GenBank/DDBJ databases">
        <title>Comparative analysis highlights variable genome content of wheat rusts and divergence of the mating loci.</title>
        <authorList>
            <person name="Cuomo C.A."/>
            <person name="Bakkeren G."/>
            <person name="Szabo L."/>
            <person name="Khalil H."/>
            <person name="Joly D."/>
            <person name="Goldberg J."/>
            <person name="Young S."/>
            <person name="Zeng Q."/>
            <person name="Fellers J."/>
        </authorList>
    </citation>
    <scope>NUCLEOTIDE SEQUENCE [LARGE SCALE GENOMIC DNA]</scope>
    <source>
        <strain evidence="2">1-1 BBBD Race 1</strain>
    </source>
</reference>